<dbReference type="SMART" id="SM00186">
    <property type="entry name" value="FBG"/>
    <property type="match status" value="1"/>
</dbReference>
<dbReference type="PROSITE" id="PS00514">
    <property type="entry name" value="FIBRINOGEN_C_1"/>
    <property type="match status" value="1"/>
</dbReference>
<dbReference type="GO" id="GO:0005615">
    <property type="term" value="C:extracellular space"/>
    <property type="evidence" value="ECO:0007669"/>
    <property type="project" value="TreeGrafter"/>
</dbReference>
<sequence length="392" mass="42298">MKSTQKITQILRVIFMQANLKNSLRLTAGALAVATSLFAGGAQAAPSYMAVLPLAGLDANQALRPVSIALEGATPPVAMVGVPYEFNLGALLSLDGPEGTTRERVSWSIVSGELPAGLELVRDRIAGVPEAVAVPGSVVIQAKYLSGKLSAEAVRDYVFEAQTIGISDFGSYRAWADGSFAQSCAEYRSPTDGVHHYEGVTGDGVYRLSPGGLTPFDARCDMTTDGGGWTVFQRRFSMALDFYRGHNDYVSGFGEPTSEYWLGLERVHVMTAGTKELRIDMTNKAGESRYATYLSFSLGAGPGYVLNVQGYSGTAGDSLYVHNGRGFSTYDHDIDSVPGNCATTVRGAWWYYSCYDSNLNGSYMPYNTYSLAWGAWTGTHNVSLQKTEMKIR</sequence>
<name>A0AB39CM66_9BURK</name>
<dbReference type="CDD" id="cd00087">
    <property type="entry name" value="FReD"/>
    <property type="match status" value="1"/>
</dbReference>
<feature type="signal peptide" evidence="2">
    <location>
        <begin position="1"/>
        <end position="44"/>
    </location>
</feature>
<feature type="chain" id="PRO_5044314750" evidence="2">
    <location>
        <begin position="45"/>
        <end position="392"/>
    </location>
</feature>
<reference evidence="4" key="1">
    <citation type="submission" date="2024-05" db="EMBL/GenBank/DDBJ databases">
        <authorList>
            <person name="Luo Y.-C."/>
            <person name="Nicholds J."/>
            <person name="Mortimer T."/>
            <person name="Maboni G."/>
        </authorList>
    </citation>
    <scope>NUCLEOTIDE SEQUENCE</scope>
    <source>
        <strain evidence="4">153920</strain>
    </source>
</reference>
<dbReference type="Pfam" id="PF00147">
    <property type="entry name" value="Fibrinogen_C"/>
    <property type="match status" value="1"/>
</dbReference>
<keyword evidence="1" id="KW-1015">Disulfide bond</keyword>
<evidence type="ECO:0000313" key="4">
    <source>
        <dbReference type="EMBL" id="XDJ43211.1"/>
    </source>
</evidence>
<dbReference type="SUPFAM" id="SSF56496">
    <property type="entry name" value="Fibrinogen C-terminal domain-like"/>
    <property type="match status" value="1"/>
</dbReference>
<gene>
    <name evidence="4" type="ORF">ABRY99_06530</name>
</gene>
<dbReference type="PANTHER" id="PTHR19143:SF444">
    <property type="entry name" value="PROTEIN SCABROUS"/>
    <property type="match status" value="1"/>
</dbReference>
<organism evidence="4">
    <name type="scientific">Castellaniella ginsengisoli</name>
    <dbReference type="NCBI Taxonomy" id="546114"/>
    <lineage>
        <taxon>Bacteria</taxon>
        <taxon>Pseudomonadati</taxon>
        <taxon>Pseudomonadota</taxon>
        <taxon>Betaproteobacteria</taxon>
        <taxon>Burkholderiales</taxon>
        <taxon>Alcaligenaceae</taxon>
        <taxon>Castellaniella</taxon>
    </lineage>
</organism>
<protein>
    <submittedName>
        <fullName evidence="4">Fibrinogen-related domain-containing protein</fullName>
    </submittedName>
</protein>
<dbReference type="PROSITE" id="PS51406">
    <property type="entry name" value="FIBRINOGEN_C_2"/>
    <property type="match status" value="1"/>
</dbReference>
<dbReference type="InterPro" id="IPR014716">
    <property type="entry name" value="Fibrinogen_a/b/g_C_1"/>
</dbReference>
<dbReference type="AlphaFoldDB" id="A0AB39CM66"/>
<evidence type="ECO:0000256" key="2">
    <source>
        <dbReference type="SAM" id="SignalP"/>
    </source>
</evidence>
<dbReference type="PANTHER" id="PTHR19143">
    <property type="entry name" value="FIBRINOGEN/TENASCIN/ANGIOPOEITIN"/>
    <property type="match status" value="1"/>
</dbReference>
<proteinExistence type="predicted"/>
<dbReference type="RefSeq" id="WP_368644022.1">
    <property type="nucleotide sequence ID" value="NZ_CP158252.1"/>
</dbReference>
<accession>A0AB39CM66</accession>
<dbReference type="NCBIfam" id="NF040941">
    <property type="entry name" value="GGGWT_bact"/>
    <property type="match status" value="1"/>
</dbReference>
<dbReference type="InterPro" id="IPR050373">
    <property type="entry name" value="Fibrinogen_C-term_domain"/>
</dbReference>
<dbReference type="InterPro" id="IPR002181">
    <property type="entry name" value="Fibrinogen_a/b/g_C_dom"/>
</dbReference>
<feature type="domain" description="Fibrinogen C-terminal" evidence="3">
    <location>
        <begin position="175"/>
        <end position="392"/>
    </location>
</feature>
<keyword evidence="2" id="KW-0732">Signal</keyword>
<evidence type="ECO:0000256" key="1">
    <source>
        <dbReference type="ARBA" id="ARBA00023157"/>
    </source>
</evidence>
<dbReference type="Gene3D" id="3.90.215.10">
    <property type="entry name" value="Gamma Fibrinogen, chain A, domain 1"/>
    <property type="match status" value="1"/>
</dbReference>
<dbReference type="InterPro" id="IPR036056">
    <property type="entry name" value="Fibrinogen-like_C"/>
</dbReference>
<dbReference type="EMBL" id="CP158252">
    <property type="protein sequence ID" value="XDJ43211.1"/>
    <property type="molecule type" value="Genomic_DNA"/>
</dbReference>
<dbReference type="InterPro" id="IPR020837">
    <property type="entry name" value="Fibrinogen_CS"/>
</dbReference>
<evidence type="ECO:0000259" key="3">
    <source>
        <dbReference type="PROSITE" id="PS51406"/>
    </source>
</evidence>